<keyword evidence="4" id="KW-1185">Reference proteome</keyword>
<sequence>MDEDRPYLCVENSSGNVCLANCTFNWTISEFASRDRDQILSPAFSMGVSTEFVEWRLRLNEESVEGTRVLSLTLIHLTETPIHIAAKISILNRRNEPVKVSRLLRKTYDDTATSQLFSSVSDIGFVLDKKNEVLTKKGELVIICEMTQDDKLETKKKQKIKTQLENSYAALLRDSADDKTSDSVSDMINRLKEFDKFEKLIDDEHYCNTVFECSGEVFFGHRCILMARSTYFASLLKDDTQEDEPNIIEVTDIKPRVFKEVIRFIYTGRVEDDGSMAKDLMAAGEILGIDGLKSISEQKLLKTLNVDNVLDMVAAANMYKASELKKAAIKLLASHSDEIIKKLDVN</sequence>
<dbReference type="InterPro" id="IPR011333">
    <property type="entry name" value="SKP1/BTB/POZ_sf"/>
</dbReference>
<dbReference type="GO" id="GO:0030163">
    <property type="term" value="P:protein catabolic process"/>
    <property type="evidence" value="ECO:0007669"/>
    <property type="project" value="UniProtKB-ARBA"/>
</dbReference>
<dbReference type="SUPFAM" id="SSF49599">
    <property type="entry name" value="TRAF domain-like"/>
    <property type="match status" value="1"/>
</dbReference>
<dbReference type="PROSITE" id="PS50144">
    <property type="entry name" value="MATH"/>
    <property type="match status" value="1"/>
</dbReference>
<dbReference type="Pfam" id="PF00651">
    <property type="entry name" value="BTB"/>
    <property type="match status" value="1"/>
</dbReference>
<comment type="caution">
    <text evidence="3">The sequence shown here is derived from an EMBL/GenBank/DDBJ whole genome shotgun (WGS) entry which is preliminary data.</text>
</comment>
<reference evidence="3 4" key="1">
    <citation type="journal article" date="2024" name="bioRxiv">
        <title>A reference genome for Trichogramma kaykai: A tiny desert-dwelling parasitoid wasp with competing sex-ratio distorters.</title>
        <authorList>
            <person name="Culotta J."/>
            <person name="Lindsey A.R."/>
        </authorList>
    </citation>
    <scope>NUCLEOTIDE SEQUENCE [LARGE SCALE GENOMIC DNA]</scope>
    <source>
        <strain evidence="3 4">KSX58</strain>
    </source>
</reference>
<evidence type="ECO:0000259" key="1">
    <source>
        <dbReference type="PROSITE" id="PS50097"/>
    </source>
</evidence>
<dbReference type="Proteomes" id="UP001627154">
    <property type="component" value="Unassembled WGS sequence"/>
</dbReference>
<evidence type="ECO:0000259" key="2">
    <source>
        <dbReference type="PROSITE" id="PS50144"/>
    </source>
</evidence>
<dbReference type="InterPro" id="IPR002083">
    <property type="entry name" value="MATH/TRAF_dom"/>
</dbReference>
<evidence type="ECO:0008006" key="5">
    <source>
        <dbReference type="Google" id="ProtNLM"/>
    </source>
</evidence>
<dbReference type="Gene3D" id="3.30.710.10">
    <property type="entry name" value="Potassium Channel Kv1.1, Chain A"/>
    <property type="match status" value="1"/>
</dbReference>
<protein>
    <recommendedName>
        <fullName evidence="5">BTB domain-containing protein</fullName>
    </recommendedName>
</protein>
<name>A0ABD2WEW1_9HYME</name>
<gene>
    <name evidence="3" type="ORF">TKK_013809</name>
</gene>
<dbReference type="PANTHER" id="PTHR24413">
    <property type="entry name" value="SPECKLE-TYPE POZ PROTEIN"/>
    <property type="match status" value="1"/>
</dbReference>
<dbReference type="EMBL" id="JBJJXI010000109">
    <property type="protein sequence ID" value="KAL3391483.1"/>
    <property type="molecule type" value="Genomic_DNA"/>
</dbReference>
<evidence type="ECO:0000313" key="4">
    <source>
        <dbReference type="Proteomes" id="UP001627154"/>
    </source>
</evidence>
<organism evidence="3 4">
    <name type="scientific">Trichogramma kaykai</name>
    <dbReference type="NCBI Taxonomy" id="54128"/>
    <lineage>
        <taxon>Eukaryota</taxon>
        <taxon>Metazoa</taxon>
        <taxon>Ecdysozoa</taxon>
        <taxon>Arthropoda</taxon>
        <taxon>Hexapoda</taxon>
        <taxon>Insecta</taxon>
        <taxon>Pterygota</taxon>
        <taxon>Neoptera</taxon>
        <taxon>Endopterygota</taxon>
        <taxon>Hymenoptera</taxon>
        <taxon>Apocrita</taxon>
        <taxon>Proctotrupomorpha</taxon>
        <taxon>Chalcidoidea</taxon>
        <taxon>Trichogrammatidae</taxon>
        <taxon>Trichogramma</taxon>
    </lineage>
</organism>
<dbReference type="Gene3D" id="2.60.210.10">
    <property type="entry name" value="Apoptosis, Tumor Necrosis Factor Receptor Associated Protein 2, Chain A"/>
    <property type="match status" value="1"/>
</dbReference>
<feature type="domain" description="MATH" evidence="2">
    <location>
        <begin position="21"/>
        <end position="146"/>
    </location>
</feature>
<dbReference type="InterPro" id="IPR008974">
    <property type="entry name" value="TRAF-like"/>
</dbReference>
<proteinExistence type="predicted"/>
<dbReference type="SUPFAM" id="SSF54695">
    <property type="entry name" value="POZ domain"/>
    <property type="match status" value="1"/>
</dbReference>
<evidence type="ECO:0000313" key="3">
    <source>
        <dbReference type="EMBL" id="KAL3391483.1"/>
    </source>
</evidence>
<dbReference type="AlphaFoldDB" id="A0ABD2WEW1"/>
<dbReference type="InterPro" id="IPR000210">
    <property type="entry name" value="BTB/POZ_dom"/>
</dbReference>
<dbReference type="SMART" id="SM00225">
    <property type="entry name" value="BTB"/>
    <property type="match status" value="1"/>
</dbReference>
<accession>A0ABD2WEW1</accession>
<feature type="domain" description="BTB" evidence="1">
    <location>
        <begin position="207"/>
        <end position="274"/>
    </location>
</feature>
<dbReference type="PROSITE" id="PS50097">
    <property type="entry name" value="BTB"/>
    <property type="match status" value="1"/>
</dbReference>